<feature type="domain" description="MJ1316 RNA cyclic group end recognition" evidence="2">
    <location>
        <begin position="1"/>
        <end position="81"/>
    </location>
</feature>
<protein>
    <recommendedName>
        <fullName evidence="1">UPF0248 protein ENO77_01405</fullName>
    </recommendedName>
</protein>
<evidence type="ECO:0000256" key="1">
    <source>
        <dbReference type="HAMAP-Rule" id="MF_01245"/>
    </source>
</evidence>
<dbReference type="AlphaFoldDB" id="A0A7C2ZRF1"/>
<gene>
    <name evidence="3" type="ORF">ENO77_01405</name>
</gene>
<sequence length="86" mass="10234">MRIKEAVNKILYKHRDTLDDFMLVIVDRTCNSGYKYIGFKQIKHIDNYYVYIGKDNEPTTSIPIHRVVRIEKKNGEIVWNRDMGSQ</sequence>
<evidence type="ECO:0000259" key="2">
    <source>
        <dbReference type="Pfam" id="PF04457"/>
    </source>
</evidence>
<accession>A0A7C2ZRF1</accession>
<organism evidence="3">
    <name type="scientific">Ignisphaera aggregans</name>
    <dbReference type="NCBI Taxonomy" id="334771"/>
    <lineage>
        <taxon>Archaea</taxon>
        <taxon>Thermoproteota</taxon>
        <taxon>Thermoprotei</taxon>
        <taxon>Desulfurococcales</taxon>
        <taxon>Desulfurococcaceae</taxon>
        <taxon>Ignisphaera</taxon>
    </lineage>
</organism>
<evidence type="ECO:0000313" key="3">
    <source>
        <dbReference type="EMBL" id="HEW52817.1"/>
    </source>
</evidence>
<reference evidence="3" key="1">
    <citation type="journal article" date="2020" name="mSystems">
        <title>Genome- and Community-Level Interaction Insights into Carbon Utilization and Element Cycling Functions of Hydrothermarchaeota in Hydrothermal Sediment.</title>
        <authorList>
            <person name="Zhou Z."/>
            <person name="Liu Y."/>
            <person name="Xu W."/>
            <person name="Pan J."/>
            <person name="Luo Z.H."/>
            <person name="Li M."/>
        </authorList>
    </citation>
    <scope>NUCLEOTIDE SEQUENCE [LARGE SCALE GENOMIC DNA]</scope>
    <source>
        <strain evidence="3">SpSt-16</strain>
    </source>
</reference>
<dbReference type="InterPro" id="IPR007547">
    <property type="entry name" value="UPF0248"/>
</dbReference>
<dbReference type="Pfam" id="PF04457">
    <property type="entry name" value="MJ1316"/>
    <property type="match status" value="1"/>
</dbReference>
<dbReference type="InterPro" id="IPR040459">
    <property type="entry name" value="MJ1316"/>
</dbReference>
<comment type="similarity">
    <text evidence="1">Belongs to the UPF0248 family.</text>
</comment>
<proteinExistence type="inferred from homology"/>
<name>A0A7C2ZRF1_9CREN</name>
<comment type="caution">
    <text evidence="3">The sequence shown here is derived from an EMBL/GenBank/DDBJ whole genome shotgun (WGS) entry which is preliminary data.</text>
</comment>
<dbReference type="EMBL" id="DSGT01000003">
    <property type="protein sequence ID" value="HEW52817.1"/>
    <property type="molecule type" value="Genomic_DNA"/>
</dbReference>
<dbReference type="HAMAP" id="MF_01245">
    <property type="entry name" value="UPF0248"/>
    <property type="match status" value="1"/>
</dbReference>